<protein>
    <recommendedName>
        <fullName evidence="8">Dynein light chain</fullName>
    </recommendedName>
</protein>
<dbReference type="SUPFAM" id="SSF54648">
    <property type="entry name" value="DLC"/>
    <property type="match status" value="1"/>
</dbReference>
<accession>A0A183A964</accession>
<dbReference type="GO" id="GO:0005874">
    <property type="term" value="C:microtubule"/>
    <property type="evidence" value="ECO:0007669"/>
    <property type="project" value="UniProtKB-KW"/>
</dbReference>
<evidence type="ECO:0000256" key="3">
    <source>
        <dbReference type="ARBA" id="ARBA00022490"/>
    </source>
</evidence>
<dbReference type="PANTHER" id="PTHR11886">
    <property type="entry name" value="DYNEIN LIGHT CHAIN"/>
    <property type="match status" value="1"/>
</dbReference>
<organism evidence="11">
    <name type="scientific">Echinostoma caproni</name>
    <dbReference type="NCBI Taxonomy" id="27848"/>
    <lineage>
        <taxon>Eukaryota</taxon>
        <taxon>Metazoa</taxon>
        <taxon>Spiralia</taxon>
        <taxon>Lophotrochozoa</taxon>
        <taxon>Platyhelminthes</taxon>
        <taxon>Trematoda</taxon>
        <taxon>Digenea</taxon>
        <taxon>Plagiorchiida</taxon>
        <taxon>Echinostomata</taxon>
        <taxon>Echinostomatoidea</taxon>
        <taxon>Echinostomatidae</taxon>
        <taxon>Echinostoma</taxon>
    </lineage>
</organism>
<dbReference type="AlphaFoldDB" id="A0A183A964"/>
<dbReference type="GO" id="GO:0007017">
    <property type="term" value="P:microtubule-based process"/>
    <property type="evidence" value="ECO:0007669"/>
    <property type="project" value="InterPro"/>
</dbReference>
<evidence type="ECO:0000256" key="2">
    <source>
        <dbReference type="ARBA" id="ARBA00010156"/>
    </source>
</evidence>
<evidence type="ECO:0000256" key="6">
    <source>
        <dbReference type="ARBA" id="ARBA00023175"/>
    </source>
</evidence>
<keyword evidence="5 8" id="KW-0243">Dynein</keyword>
<dbReference type="GO" id="GO:0045505">
    <property type="term" value="F:dynein intermediate chain binding"/>
    <property type="evidence" value="ECO:0007669"/>
    <property type="project" value="TreeGrafter"/>
</dbReference>
<evidence type="ECO:0000256" key="7">
    <source>
        <dbReference type="ARBA" id="ARBA00023212"/>
    </source>
</evidence>
<evidence type="ECO:0000313" key="11">
    <source>
        <dbReference type="WBParaSite" id="ECPE_0000350201-mRNA-1"/>
    </source>
</evidence>
<evidence type="ECO:0000313" key="10">
    <source>
        <dbReference type="Proteomes" id="UP000272942"/>
    </source>
</evidence>
<comment type="subcellular location">
    <subcellularLocation>
        <location evidence="1 8">Cytoplasm</location>
        <location evidence="1 8">Cytoskeleton</location>
    </subcellularLocation>
</comment>
<gene>
    <name evidence="9" type="ORF">ECPE_LOCUS3499</name>
</gene>
<reference evidence="11" key="1">
    <citation type="submission" date="2016-06" db="UniProtKB">
        <authorList>
            <consortium name="WormBaseParasite"/>
        </authorList>
    </citation>
    <scope>IDENTIFICATION</scope>
</reference>
<dbReference type="GO" id="GO:0005868">
    <property type="term" value="C:cytoplasmic dynein complex"/>
    <property type="evidence" value="ECO:0007669"/>
    <property type="project" value="TreeGrafter"/>
</dbReference>
<dbReference type="Gene3D" id="3.30.740.10">
    <property type="entry name" value="Protein Inhibitor Of Neuronal Nitric Oxide Synthase"/>
    <property type="match status" value="1"/>
</dbReference>
<keyword evidence="3 8" id="KW-0963">Cytoplasm</keyword>
<dbReference type="InterPro" id="IPR001372">
    <property type="entry name" value="Dynein_light_chain_typ-1/2"/>
</dbReference>
<evidence type="ECO:0000256" key="8">
    <source>
        <dbReference type="RuleBase" id="RU365010"/>
    </source>
</evidence>
<dbReference type="SMART" id="SM01375">
    <property type="entry name" value="Dynein_light"/>
    <property type="match status" value="1"/>
</dbReference>
<dbReference type="Pfam" id="PF01221">
    <property type="entry name" value="Dynein_light"/>
    <property type="match status" value="1"/>
</dbReference>
<keyword evidence="4 8" id="KW-0493">Microtubule</keyword>
<comment type="similarity">
    <text evidence="2 8">Belongs to the dynein light chain family.</text>
</comment>
<evidence type="ECO:0000256" key="4">
    <source>
        <dbReference type="ARBA" id="ARBA00022701"/>
    </source>
</evidence>
<dbReference type="EMBL" id="UZAN01040447">
    <property type="protein sequence ID" value="VDP69680.1"/>
    <property type="molecule type" value="Genomic_DNA"/>
</dbReference>
<reference evidence="9 10" key="2">
    <citation type="submission" date="2018-11" db="EMBL/GenBank/DDBJ databases">
        <authorList>
            <consortium name="Pathogen Informatics"/>
        </authorList>
    </citation>
    <scope>NUCLEOTIDE SEQUENCE [LARGE SCALE GENOMIC DNA]</scope>
    <source>
        <strain evidence="9 10">Egypt</strain>
    </source>
</reference>
<keyword evidence="7 8" id="KW-0206">Cytoskeleton</keyword>
<keyword evidence="6 8" id="KW-0505">Motor protein</keyword>
<dbReference type="PANTHER" id="PTHR11886:SF35">
    <property type="entry name" value="DYNEIN LIGHT CHAIN"/>
    <property type="match status" value="1"/>
</dbReference>
<evidence type="ECO:0000313" key="9">
    <source>
        <dbReference type="EMBL" id="VDP69680.1"/>
    </source>
</evidence>
<sequence length="83" mass="9745">MIRDCDMSEEMQKEAVQQAERAVELHTVEKDIAQYIKKQFDKKYSPPWHCIVGQNFGSYVTHESNHFIYFYVGNLAILLFKTG</sequence>
<keyword evidence="10" id="KW-1185">Reference proteome</keyword>
<evidence type="ECO:0000256" key="5">
    <source>
        <dbReference type="ARBA" id="ARBA00023017"/>
    </source>
</evidence>
<dbReference type="FunFam" id="3.30.740.10:FF:000001">
    <property type="entry name" value="Dynein light chain"/>
    <property type="match status" value="1"/>
</dbReference>
<dbReference type="WBParaSite" id="ECPE_0000350201-mRNA-1">
    <property type="protein sequence ID" value="ECPE_0000350201-mRNA-1"/>
    <property type="gene ID" value="ECPE_0000350201"/>
</dbReference>
<evidence type="ECO:0000256" key="1">
    <source>
        <dbReference type="ARBA" id="ARBA00004245"/>
    </source>
</evidence>
<dbReference type="CDD" id="cd21452">
    <property type="entry name" value="DLC-like_DYNLL1_DYNLL2"/>
    <property type="match status" value="1"/>
</dbReference>
<dbReference type="InterPro" id="IPR037177">
    <property type="entry name" value="DLC_sf"/>
</dbReference>
<dbReference type="OrthoDB" id="10033309at2759"/>
<name>A0A183A964_9TREM</name>
<proteinExistence type="inferred from homology"/>
<dbReference type="Proteomes" id="UP000272942">
    <property type="component" value="Unassembled WGS sequence"/>
</dbReference>